<evidence type="ECO:0000313" key="3">
    <source>
        <dbReference type="Proteomes" id="UP000016931"/>
    </source>
</evidence>
<protein>
    <submittedName>
        <fullName evidence="2">Uncharacterized protein</fullName>
    </submittedName>
</protein>
<dbReference type="HOGENOM" id="CLU_2832826_0_0_1"/>
<dbReference type="RefSeq" id="XP_016755992.1">
    <property type="nucleotide sequence ID" value="XM_016901731.1"/>
</dbReference>
<feature type="region of interest" description="Disordered" evidence="1">
    <location>
        <begin position="1"/>
        <end position="66"/>
    </location>
</feature>
<dbReference type="AlphaFoldDB" id="M3CW10"/>
<dbReference type="Proteomes" id="UP000016931">
    <property type="component" value="Unassembled WGS sequence"/>
</dbReference>
<evidence type="ECO:0000313" key="2">
    <source>
        <dbReference type="EMBL" id="EMF07871.1"/>
    </source>
</evidence>
<accession>M3CW10</accession>
<dbReference type="GeneID" id="27898868"/>
<organism evidence="2 3">
    <name type="scientific">Sphaerulina musiva (strain SO2202)</name>
    <name type="common">Poplar stem canker fungus</name>
    <name type="synonym">Septoria musiva</name>
    <dbReference type="NCBI Taxonomy" id="692275"/>
    <lineage>
        <taxon>Eukaryota</taxon>
        <taxon>Fungi</taxon>
        <taxon>Dikarya</taxon>
        <taxon>Ascomycota</taxon>
        <taxon>Pezizomycotina</taxon>
        <taxon>Dothideomycetes</taxon>
        <taxon>Dothideomycetidae</taxon>
        <taxon>Mycosphaerellales</taxon>
        <taxon>Mycosphaerellaceae</taxon>
        <taxon>Sphaerulina</taxon>
    </lineage>
</organism>
<dbReference type="EMBL" id="KB456328">
    <property type="protein sequence ID" value="EMF07871.1"/>
    <property type="molecule type" value="Genomic_DNA"/>
</dbReference>
<evidence type="ECO:0000256" key="1">
    <source>
        <dbReference type="SAM" id="MobiDB-lite"/>
    </source>
</evidence>
<gene>
    <name evidence="2" type="ORF">SEPMUDRAFT_121791</name>
</gene>
<sequence length="66" mass="7119">MATPDNRGLNDSDGEKQATIVISSGDKSSEYDLDTDPSVQTGYPPANKENAQDDNTVPPTTEDEYL</sequence>
<proteinExistence type="predicted"/>
<reference evidence="2 3" key="1">
    <citation type="journal article" date="2012" name="PLoS Pathog.">
        <title>Diverse lifestyles and strategies of plant pathogenesis encoded in the genomes of eighteen Dothideomycetes fungi.</title>
        <authorList>
            <person name="Ohm R.A."/>
            <person name="Feau N."/>
            <person name="Henrissat B."/>
            <person name="Schoch C.L."/>
            <person name="Horwitz B.A."/>
            <person name="Barry K.W."/>
            <person name="Condon B.J."/>
            <person name="Copeland A.C."/>
            <person name="Dhillon B."/>
            <person name="Glaser F."/>
            <person name="Hesse C.N."/>
            <person name="Kosti I."/>
            <person name="LaButti K."/>
            <person name="Lindquist E.A."/>
            <person name="Lucas S."/>
            <person name="Salamov A.A."/>
            <person name="Bradshaw R.E."/>
            <person name="Ciuffetti L."/>
            <person name="Hamelin R.C."/>
            <person name="Kema G.H.J."/>
            <person name="Lawrence C."/>
            <person name="Scott J.A."/>
            <person name="Spatafora J.W."/>
            <person name="Turgeon B.G."/>
            <person name="de Wit P.J.G.M."/>
            <person name="Zhong S."/>
            <person name="Goodwin S.B."/>
            <person name="Grigoriev I.V."/>
        </authorList>
    </citation>
    <scope>NUCLEOTIDE SEQUENCE [LARGE SCALE GENOMIC DNA]</scope>
    <source>
        <strain evidence="2 3">SO2202</strain>
    </source>
</reference>
<keyword evidence="3" id="KW-1185">Reference proteome</keyword>
<name>M3CW10_SPHMS</name>